<comment type="similarity">
    <text evidence="1">Belongs to the isochorismatase family.</text>
</comment>
<dbReference type="PANTHER" id="PTHR43540">
    <property type="entry name" value="PEROXYUREIDOACRYLATE/UREIDOACRYLATE AMIDOHYDROLASE-RELATED"/>
    <property type="match status" value="1"/>
</dbReference>
<dbReference type="Pfam" id="PF00857">
    <property type="entry name" value="Isochorismatase"/>
    <property type="match status" value="1"/>
</dbReference>
<sequence length="180" mass="20292">MSRKALVVVDYNNDFVHSDGALTCGLAGQRLDPFISRQIRLFHGRGDAVVIVNDQHQPDDEEFAIWPVHCVQGTWGSQPYGETAEVIGQLRGKPGFYELPKTKYDAFYETDLDAILRKEGVREVYVAGVCTSICVSATVQGGYFRGYRMKVFQDGVADLTEEAHHFMLRHMENIYKAEVV</sequence>
<dbReference type="InterPro" id="IPR050272">
    <property type="entry name" value="Isochorismatase-like_hydrls"/>
</dbReference>
<dbReference type="Gene3D" id="3.40.50.850">
    <property type="entry name" value="Isochorismatase-like"/>
    <property type="match status" value="1"/>
</dbReference>
<proteinExistence type="inferred from homology"/>
<dbReference type="Proteomes" id="UP000196475">
    <property type="component" value="Unassembled WGS sequence"/>
</dbReference>
<organism evidence="4 5">
    <name type="scientific">Bacillus thermozeamaize</name>
    <dbReference type="NCBI Taxonomy" id="230954"/>
    <lineage>
        <taxon>Bacteria</taxon>
        <taxon>Bacillati</taxon>
        <taxon>Bacillota</taxon>
        <taxon>Bacilli</taxon>
        <taxon>Bacillales</taxon>
        <taxon>Bacillaceae</taxon>
        <taxon>Bacillus</taxon>
    </lineage>
</organism>
<dbReference type="GO" id="GO:0016787">
    <property type="term" value="F:hydrolase activity"/>
    <property type="evidence" value="ECO:0007669"/>
    <property type="project" value="UniProtKB-KW"/>
</dbReference>
<name>A0A1Y3PI62_9BACI</name>
<dbReference type="InterPro" id="IPR036380">
    <property type="entry name" value="Isochorismatase-like_sf"/>
</dbReference>
<dbReference type="SUPFAM" id="SSF52499">
    <property type="entry name" value="Isochorismatase-like hydrolases"/>
    <property type="match status" value="1"/>
</dbReference>
<accession>A0A1Y3PI62</accession>
<evidence type="ECO:0000256" key="1">
    <source>
        <dbReference type="ARBA" id="ARBA00006336"/>
    </source>
</evidence>
<evidence type="ECO:0000259" key="3">
    <source>
        <dbReference type="Pfam" id="PF00857"/>
    </source>
</evidence>
<evidence type="ECO:0000313" key="4">
    <source>
        <dbReference type="EMBL" id="OUM87033.1"/>
    </source>
</evidence>
<gene>
    <name evidence="4" type="ORF">BAA01_16625</name>
</gene>
<comment type="caution">
    <text evidence="4">The sequence shown here is derived from an EMBL/GenBank/DDBJ whole genome shotgun (WGS) entry which is preliminary data.</text>
</comment>
<dbReference type="InterPro" id="IPR000868">
    <property type="entry name" value="Isochorismatase-like_dom"/>
</dbReference>
<dbReference type="AlphaFoldDB" id="A0A1Y3PI62"/>
<keyword evidence="2" id="KW-0378">Hydrolase</keyword>
<dbReference type="EMBL" id="LZRT01000080">
    <property type="protein sequence ID" value="OUM87033.1"/>
    <property type="molecule type" value="Genomic_DNA"/>
</dbReference>
<dbReference type="CDD" id="cd00431">
    <property type="entry name" value="cysteine_hydrolases"/>
    <property type="match status" value="1"/>
</dbReference>
<feature type="domain" description="Isochorismatase-like" evidence="3">
    <location>
        <begin position="5"/>
        <end position="173"/>
    </location>
</feature>
<protein>
    <recommendedName>
        <fullName evidence="3">Isochorismatase-like domain-containing protein</fullName>
    </recommendedName>
</protein>
<evidence type="ECO:0000256" key="2">
    <source>
        <dbReference type="ARBA" id="ARBA00022801"/>
    </source>
</evidence>
<reference evidence="5" key="1">
    <citation type="submission" date="2016-06" db="EMBL/GenBank/DDBJ databases">
        <authorList>
            <person name="Nascimento L."/>
            <person name="Pereira R.V."/>
            <person name="Martins L.F."/>
            <person name="Quaggio R.B."/>
            <person name="Silva A.M."/>
            <person name="Setubal J.C."/>
        </authorList>
    </citation>
    <scope>NUCLEOTIDE SEQUENCE [LARGE SCALE GENOMIC DNA]</scope>
</reference>
<evidence type="ECO:0000313" key="5">
    <source>
        <dbReference type="Proteomes" id="UP000196475"/>
    </source>
</evidence>
<dbReference type="PANTHER" id="PTHR43540:SF10">
    <property type="entry name" value="ISOCHORISMATASE"/>
    <property type="match status" value="1"/>
</dbReference>